<dbReference type="PANTHER" id="PTHR20992">
    <property type="entry name" value="AT15442P-RELATED"/>
    <property type="match status" value="1"/>
</dbReference>
<protein>
    <submittedName>
        <fullName evidence="2">Membrane protein</fullName>
    </submittedName>
</protein>
<feature type="transmembrane region" description="Helical" evidence="1">
    <location>
        <begin position="225"/>
        <end position="243"/>
    </location>
</feature>
<evidence type="ECO:0000256" key="1">
    <source>
        <dbReference type="SAM" id="Phobius"/>
    </source>
</evidence>
<dbReference type="PATRIC" id="fig|558151.6.peg.1843"/>
<feature type="transmembrane region" description="Helical" evidence="1">
    <location>
        <begin position="93"/>
        <end position="113"/>
    </location>
</feature>
<accession>A0A0J7IDT7</accession>
<sequence>MIQKFIRFISLHLGEEDKQRVLENVSDDISFRGSNLWILACAIVIASVGLNVNSTAVIIGAMLISPLMGPIVGAGFALGTYNFQLLKRSMKNLLIATIVSLLVSFIYFSLSPFKETQSELLARTSPNIYDVLIAFFGGLVGVIAITRVKKGNPIPGVAIATALMPPLCTAGYGLAVGNWIYFFGAFYLYTINCFFICIATFLIIKYLKYQPIKLVDKKYELQIRYGITALIIIMIVPSSYLAYNLLNEKKFNQDVDQFLNTEFSQKGYTLIYKKLNYNTSPKKIELAFLSKKFSADELKALNNQLKSMGLLNTEVVIKQDATDIKSEILNEIGQQASVLSEKDIAINNLRQKVEKYSIKDSGVVKEIKILFPEFYNVSIGKITNNPNTDSANVSSIILYQSQKEEKDQELKLKDWISEKLSDKNVKVIRQ</sequence>
<name>A0A0J7IDT7_9FLAO</name>
<keyword evidence="1" id="KW-1133">Transmembrane helix</keyword>
<keyword evidence="1" id="KW-0812">Transmembrane</keyword>
<keyword evidence="1" id="KW-0472">Membrane</keyword>
<feature type="transmembrane region" description="Helical" evidence="1">
    <location>
        <begin position="128"/>
        <end position="145"/>
    </location>
</feature>
<evidence type="ECO:0000313" key="3">
    <source>
        <dbReference type="Proteomes" id="UP000036261"/>
    </source>
</evidence>
<evidence type="ECO:0000313" key="2">
    <source>
        <dbReference type="EMBL" id="KMQ64372.1"/>
    </source>
</evidence>
<comment type="caution">
    <text evidence="2">The sequence shown here is derived from an EMBL/GenBank/DDBJ whole genome shotgun (WGS) entry which is preliminary data.</text>
</comment>
<reference evidence="2 3" key="1">
    <citation type="journal article" date="2013" name="Int. J. Syst. Evol. Microbiol.">
        <title>Chryseobacterium angstadtii sp. nov., isolated from a newt tank.</title>
        <authorList>
            <person name="Kirk K.E."/>
            <person name="Hoffman J.A."/>
            <person name="Smith K.A."/>
            <person name="Strahan B.L."/>
            <person name="Failor K.C."/>
            <person name="Krebs J.E."/>
            <person name="Gale A.N."/>
            <person name="Do T.D."/>
            <person name="Sontag T.C."/>
            <person name="Batties A.M."/>
            <person name="Mistiszyn K."/>
            <person name="Newman J.D."/>
        </authorList>
    </citation>
    <scope>NUCLEOTIDE SEQUENCE [LARGE SCALE GENOMIC DNA]</scope>
    <source>
        <strain evidence="2 3">KM</strain>
    </source>
</reference>
<dbReference type="OrthoDB" id="9790659at2"/>
<dbReference type="Proteomes" id="UP000036261">
    <property type="component" value="Unassembled WGS sequence"/>
</dbReference>
<keyword evidence="3" id="KW-1185">Reference proteome</keyword>
<dbReference type="EMBL" id="LFND01000003">
    <property type="protein sequence ID" value="KMQ64372.1"/>
    <property type="molecule type" value="Genomic_DNA"/>
</dbReference>
<feature type="transmembrane region" description="Helical" evidence="1">
    <location>
        <begin position="186"/>
        <end position="204"/>
    </location>
</feature>
<dbReference type="InterPro" id="IPR005240">
    <property type="entry name" value="DUF389"/>
</dbReference>
<dbReference type="RefSeq" id="WP_048506281.1">
    <property type="nucleotide sequence ID" value="NZ_LFND01000003.1"/>
</dbReference>
<gene>
    <name evidence="2" type="ORF">ACM46_08780</name>
</gene>
<feature type="transmembrane region" description="Helical" evidence="1">
    <location>
        <begin position="36"/>
        <end position="52"/>
    </location>
</feature>
<proteinExistence type="predicted"/>
<dbReference type="PANTHER" id="PTHR20992:SF9">
    <property type="entry name" value="AT15442P-RELATED"/>
    <property type="match status" value="1"/>
</dbReference>
<feature type="transmembrane region" description="Helical" evidence="1">
    <location>
        <begin position="58"/>
        <end position="81"/>
    </location>
</feature>
<feature type="transmembrane region" description="Helical" evidence="1">
    <location>
        <begin position="157"/>
        <end position="180"/>
    </location>
</feature>
<dbReference type="Pfam" id="PF04087">
    <property type="entry name" value="DUF389"/>
    <property type="match status" value="1"/>
</dbReference>
<organism evidence="2 3">
    <name type="scientific">Chryseobacterium angstadtii</name>
    <dbReference type="NCBI Taxonomy" id="558151"/>
    <lineage>
        <taxon>Bacteria</taxon>
        <taxon>Pseudomonadati</taxon>
        <taxon>Bacteroidota</taxon>
        <taxon>Flavobacteriia</taxon>
        <taxon>Flavobacteriales</taxon>
        <taxon>Weeksellaceae</taxon>
        <taxon>Chryseobacterium group</taxon>
        <taxon>Chryseobacterium</taxon>
    </lineage>
</organism>
<dbReference type="AlphaFoldDB" id="A0A0J7IDT7"/>